<feature type="non-terminal residue" evidence="1">
    <location>
        <position position="1"/>
    </location>
</feature>
<sequence>SILPSPSIPPRRLAIKLWRFPRQFSKSPTSLGPPWNVATTVTTSTMILLKIMTLLSSKKL</sequence>
<dbReference type="AlphaFoldDB" id="A0A7J8QV89"/>
<gene>
    <name evidence="1" type="ORF">Godav_017807</name>
</gene>
<evidence type="ECO:0000313" key="2">
    <source>
        <dbReference type="Proteomes" id="UP000593561"/>
    </source>
</evidence>
<keyword evidence="2" id="KW-1185">Reference proteome</keyword>
<organism evidence="1 2">
    <name type="scientific">Gossypium davidsonii</name>
    <name type="common">Davidson's cotton</name>
    <name type="synonym">Gossypium klotzschianum subsp. davidsonii</name>
    <dbReference type="NCBI Taxonomy" id="34287"/>
    <lineage>
        <taxon>Eukaryota</taxon>
        <taxon>Viridiplantae</taxon>
        <taxon>Streptophyta</taxon>
        <taxon>Embryophyta</taxon>
        <taxon>Tracheophyta</taxon>
        <taxon>Spermatophyta</taxon>
        <taxon>Magnoliopsida</taxon>
        <taxon>eudicotyledons</taxon>
        <taxon>Gunneridae</taxon>
        <taxon>Pentapetalae</taxon>
        <taxon>rosids</taxon>
        <taxon>malvids</taxon>
        <taxon>Malvales</taxon>
        <taxon>Malvaceae</taxon>
        <taxon>Malvoideae</taxon>
        <taxon>Gossypium</taxon>
    </lineage>
</organism>
<evidence type="ECO:0000313" key="1">
    <source>
        <dbReference type="EMBL" id="MBA0605213.1"/>
    </source>
</evidence>
<dbReference type="Proteomes" id="UP000593561">
    <property type="component" value="Unassembled WGS sequence"/>
</dbReference>
<accession>A0A7J8QV89</accession>
<reference evidence="1 2" key="1">
    <citation type="journal article" date="2019" name="Genome Biol. Evol.">
        <title>Insights into the evolution of the New World diploid cottons (Gossypium, subgenus Houzingenia) based on genome sequencing.</title>
        <authorList>
            <person name="Grover C.E."/>
            <person name="Arick M.A. 2nd"/>
            <person name="Thrash A."/>
            <person name="Conover J.L."/>
            <person name="Sanders W.S."/>
            <person name="Peterson D.G."/>
            <person name="Frelichowski J.E."/>
            <person name="Scheffler J.A."/>
            <person name="Scheffler B.E."/>
            <person name="Wendel J.F."/>
        </authorList>
    </citation>
    <scope>NUCLEOTIDE SEQUENCE [LARGE SCALE GENOMIC DNA]</scope>
    <source>
        <strain evidence="1">27</strain>
        <tissue evidence="1">Leaf</tissue>
    </source>
</reference>
<proteinExistence type="predicted"/>
<feature type="non-terminal residue" evidence="1">
    <location>
        <position position="60"/>
    </location>
</feature>
<dbReference type="EMBL" id="JABFAC010000001">
    <property type="protein sequence ID" value="MBA0605213.1"/>
    <property type="molecule type" value="Genomic_DNA"/>
</dbReference>
<comment type="caution">
    <text evidence="1">The sequence shown here is derived from an EMBL/GenBank/DDBJ whole genome shotgun (WGS) entry which is preliminary data.</text>
</comment>
<name>A0A7J8QV89_GOSDV</name>
<protein>
    <submittedName>
        <fullName evidence="1">Uncharacterized protein</fullName>
    </submittedName>
</protein>